<feature type="non-terminal residue" evidence="2">
    <location>
        <position position="96"/>
    </location>
</feature>
<evidence type="ECO:0000313" key="3">
    <source>
        <dbReference type="Proteomes" id="UP001159386"/>
    </source>
</evidence>
<sequence>MGNSVVGETVFFSVVIPTYNRRPILEKCLRALEVQELSGSSAYEVVLVDDGSTDGTLDWLKAHKEEFPHVRWFEQDHAGPAAARTLGISQARGDII</sequence>
<dbReference type="InterPro" id="IPR029044">
    <property type="entry name" value="Nucleotide-diphossugar_trans"/>
</dbReference>
<proteinExistence type="predicted"/>
<dbReference type="CDD" id="cd00761">
    <property type="entry name" value="Glyco_tranf_GTA_type"/>
    <property type="match status" value="1"/>
</dbReference>
<dbReference type="Proteomes" id="UP001159386">
    <property type="component" value="Unassembled WGS sequence"/>
</dbReference>
<dbReference type="InterPro" id="IPR050834">
    <property type="entry name" value="Glycosyltransf_2"/>
</dbReference>
<gene>
    <name evidence="2" type="ORF">NWP22_12085</name>
</gene>
<name>A0ABT6KFR8_9CYAN</name>
<dbReference type="Pfam" id="PF00535">
    <property type="entry name" value="Glycos_transf_2"/>
    <property type="match status" value="1"/>
</dbReference>
<organism evidence="2 3">
    <name type="scientific">Anabaenopsis tanganyikae CS-531</name>
    <dbReference type="NCBI Taxonomy" id="2785304"/>
    <lineage>
        <taxon>Bacteria</taxon>
        <taxon>Bacillati</taxon>
        <taxon>Cyanobacteriota</taxon>
        <taxon>Cyanophyceae</taxon>
        <taxon>Nostocales</taxon>
        <taxon>Nodulariaceae</taxon>
        <taxon>Anabaenopsis</taxon>
        <taxon>Anabaenopsis tanganyikae</taxon>
    </lineage>
</organism>
<comment type="caution">
    <text evidence="2">The sequence shown here is derived from an EMBL/GenBank/DDBJ whole genome shotgun (WGS) entry which is preliminary data.</text>
</comment>
<dbReference type="SUPFAM" id="SSF53448">
    <property type="entry name" value="Nucleotide-diphospho-sugar transferases"/>
    <property type="match status" value="1"/>
</dbReference>
<evidence type="ECO:0000259" key="1">
    <source>
        <dbReference type="Pfam" id="PF00535"/>
    </source>
</evidence>
<evidence type="ECO:0000313" key="2">
    <source>
        <dbReference type="EMBL" id="MDH6106598.1"/>
    </source>
</evidence>
<accession>A0ABT6KFR8</accession>
<reference evidence="2 3" key="1">
    <citation type="journal article" date="2023" name="J. Phycol.">
        <title>Chrysosporum ovalisporum is synonymous with the true-branching cyanobacterium Umezakia natans (Nostocales/Aphanizomenonaceae).</title>
        <authorList>
            <person name="McGregor G.B."/>
            <person name="Sendall B.C."/>
            <person name="Niiyama Y."/>
            <person name="Tuji A."/>
            <person name="Willis A."/>
        </authorList>
    </citation>
    <scope>NUCLEOTIDE SEQUENCE [LARGE SCALE GENOMIC DNA]</scope>
    <source>
        <strain evidence="2 3">CS-531</strain>
    </source>
</reference>
<dbReference type="EMBL" id="JANQDF010000119">
    <property type="protein sequence ID" value="MDH6106598.1"/>
    <property type="molecule type" value="Genomic_DNA"/>
</dbReference>
<dbReference type="PANTHER" id="PTHR43685:SF3">
    <property type="entry name" value="SLR2126 PROTEIN"/>
    <property type="match status" value="1"/>
</dbReference>
<feature type="domain" description="Glycosyltransferase 2-like" evidence="1">
    <location>
        <begin position="13"/>
        <end position="96"/>
    </location>
</feature>
<dbReference type="InterPro" id="IPR001173">
    <property type="entry name" value="Glyco_trans_2-like"/>
</dbReference>
<keyword evidence="3" id="KW-1185">Reference proteome</keyword>
<dbReference type="Gene3D" id="3.90.550.10">
    <property type="entry name" value="Spore Coat Polysaccharide Biosynthesis Protein SpsA, Chain A"/>
    <property type="match status" value="1"/>
</dbReference>
<dbReference type="RefSeq" id="WP_280801937.1">
    <property type="nucleotide sequence ID" value="NZ_JANQDF010000119.1"/>
</dbReference>
<dbReference type="PANTHER" id="PTHR43685">
    <property type="entry name" value="GLYCOSYLTRANSFERASE"/>
    <property type="match status" value="1"/>
</dbReference>
<protein>
    <submittedName>
        <fullName evidence="2">Glycosyltransferase</fullName>
    </submittedName>
</protein>